<dbReference type="EMBL" id="MIHA01000012">
    <property type="protein sequence ID" value="ODQ89006.1"/>
    <property type="molecule type" value="Genomic_DNA"/>
</dbReference>
<protein>
    <submittedName>
        <fullName evidence="1">Uncharacterized protein</fullName>
    </submittedName>
</protein>
<reference evidence="2" key="1">
    <citation type="submission" date="2016-09" db="EMBL/GenBank/DDBJ databases">
        <authorList>
            <person name="Greninger A.L."/>
            <person name="Jerome K.R."/>
            <person name="Mcnair B."/>
            <person name="Wallis C."/>
            <person name="Fang F."/>
        </authorList>
    </citation>
    <scope>NUCLEOTIDE SEQUENCE [LARGE SCALE GENOMIC DNA]</scope>
    <source>
        <strain evidence="2">M6</strain>
    </source>
</reference>
<comment type="caution">
    <text evidence="1">The sequence shown here is derived from an EMBL/GenBank/DDBJ whole genome shotgun (WGS) entry which is preliminary data.</text>
</comment>
<accession>A0A1E3RGJ8</accession>
<proteinExistence type="predicted"/>
<keyword evidence="2" id="KW-1185">Reference proteome</keyword>
<organism evidence="1 2">
    <name type="scientific">Mycolicibacterium flavescens</name>
    <name type="common">Mycobacterium flavescens</name>
    <dbReference type="NCBI Taxonomy" id="1776"/>
    <lineage>
        <taxon>Bacteria</taxon>
        <taxon>Bacillati</taxon>
        <taxon>Actinomycetota</taxon>
        <taxon>Actinomycetes</taxon>
        <taxon>Mycobacteriales</taxon>
        <taxon>Mycobacteriaceae</taxon>
        <taxon>Mycolicibacterium</taxon>
    </lineage>
</organism>
<evidence type="ECO:0000313" key="2">
    <source>
        <dbReference type="Proteomes" id="UP000094053"/>
    </source>
</evidence>
<dbReference type="AlphaFoldDB" id="A0A1E3RGJ8"/>
<gene>
    <name evidence="1" type="ORF">BHQ18_17465</name>
</gene>
<sequence length="81" mass="8613">MYFVSSPRQDDGPLVAVINVVDGDVPGPQEPEVPVEAPSYGVTIALSSALGACWNDWMPWQNGPGTGSLSCPYPQAHRESI</sequence>
<evidence type="ECO:0000313" key="1">
    <source>
        <dbReference type="EMBL" id="ODQ89006.1"/>
    </source>
</evidence>
<dbReference type="Proteomes" id="UP000094053">
    <property type="component" value="Unassembled WGS sequence"/>
</dbReference>
<name>A0A1E3RGJ8_MYCFV</name>